<dbReference type="Gene3D" id="2.160.20.10">
    <property type="entry name" value="Single-stranded right-handed beta-helix, Pectin lyase-like"/>
    <property type="match status" value="1"/>
</dbReference>
<gene>
    <name evidence="11" type="ORF">WHR41_07757</name>
</gene>
<dbReference type="PANTHER" id="PTHR31736:SF8">
    <property type="entry name" value="PUTATIVE (AFU_ORTHOLOGUE AFUA_7G06410)-RELATED"/>
    <property type="match status" value="1"/>
</dbReference>
<dbReference type="Proteomes" id="UP000803884">
    <property type="component" value="Unassembled WGS sequence"/>
</dbReference>
<keyword evidence="4 10" id="KW-0732">Signal</keyword>
<dbReference type="GO" id="GO:0005975">
    <property type="term" value="P:carbohydrate metabolic process"/>
    <property type="evidence" value="ECO:0007669"/>
    <property type="project" value="InterPro"/>
</dbReference>
<dbReference type="InterPro" id="IPR012334">
    <property type="entry name" value="Pectin_lyas_fold"/>
</dbReference>
<evidence type="ECO:0000256" key="7">
    <source>
        <dbReference type="ARBA" id="ARBA00023295"/>
    </source>
</evidence>
<keyword evidence="3" id="KW-0964">Secreted</keyword>
<evidence type="ECO:0000256" key="1">
    <source>
        <dbReference type="ARBA" id="ARBA00004613"/>
    </source>
</evidence>
<feature type="chain" id="PRO_5044222784" description="Alpha-L-rhamnosidase rgxB" evidence="10">
    <location>
        <begin position="22"/>
        <end position="488"/>
    </location>
</feature>
<proteinExistence type="inferred from homology"/>
<reference evidence="11 12" key="1">
    <citation type="journal article" date="2020" name="Microbiol. Resour. Announc.">
        <title>Draft Genome Sequence of a Cladosporium Species Isolated from the Mesophotic Ascidian Didemnum maculosum.</title>
        <authorList>
            <person name="Gioti A."/>
            <person name="Siaperas R."/>
            <person name="Nikolaivits E."/>
            <person name="Le Goff G."/>
            <person name="Ouazzani J."/>
            <person name="Kotoulas G."/>
            <person name="Topakas E."/>
        </authorList>
    </citation>
    <scope>NUCLEOTIDE SEQUENCE [LARGE SCALE GENOMIC DNA]</scope>
    <source>
        <strain evidence="11 12">TM138-S3</strain>
    </source>
</reference>
<keyword evidence="7 9" id="KW-0326">Glycosidase</keyword>
<keyword evidence="12" id="KW-1185">Reference proteome</keyword>
<evidence type="ECO:0008006" key="13">
    <source>
        <dbReference type="Google" id="ProtNLM"/>
    </source>
</evidence>
<evidence type="ECO:0000256" key="4">
    <source>
        <dbReference type="ARBA" id="ARBA00022729"/>
    </source>
</evidence>
<sequence length="488" mass="53466">MSRKLSLCCAGLALAISTALAADQAPLIDIQPPSTVSTTALPAPSTPSEHWTPPDRKDPFVCEYLGENDCWKPSLPGGGAPYSHDGNWPKRRKTCVVEAGGKPDGDDAPAILAAFEECKTDGHVVFSNTTYYVRSVLNTTGLRHVDVEVNGTLLWSDDIEYWTANSLPIGFQNQTSAWHIGGDYIHFYGHGVGTLDGNGQVWYDWNQGRSNMHGRPHAITITDTTESVIEGLRFVQSQMWTMTVARSERVLLQDIYANCTAGPGRDFRSIVNTDGVDTVYANNITFLRWVVDNGDDSISMKQNSTNIYIANCTFYRGLSFAMGSIGQYPGQINVIENVTAENIVLYDTIWGARIKTWTGVNTGYPPNGGGGGFGHARNITFRDFQMHNVERAWGITQCTSYNGVAGGCDTSRFKITDMHWGQARGTVRGDQVATLDCSGAAPCERIELFDNELTVSGDGRDAKVYFCDNVVDDTGFECTEPCNDRCPH</sequence>
<dbReference type="GO" id="GO:0005576">
    <property type="term" value="C:extracellular region"/>
    <property type="evidence" value="ECO:0007669"/>
    <property type="project" value="UniProtKB-SubCell"/>
</dbReference>
<protein>
    <recommendedName>
        <fullName evidence="13">Alpha-L-rhamnosidase rgxB</fullName>
    </recommendedName>
</protein>
<name>A0AB34KJW5_9PEZI</name>
<evidence type="ECO:0000313" key="12">
    <source>
        <dbReference type="Proteomes" id="UP000803884"/>
    </source>
</evidence>
<dbReference type="SUPFAM" id="SSF51126">
    <property type="entry name" value="Pectin lyase-like"/>
    <property type="match status" value="1"/>
</dbReference>
<dbReference type="GO" id="GO:0071555">
    <property type="term" value="P:cell wall organization"/>
    <property type="evidence" value="ECO:0007669"/>
    <property type="project" value="UniProtKB-KW"/>
</dbReference>
<dbReference type="GO" id="GO:0004650">
    <property type="term" value="F:polygalacturonase activity"/>
    <property type="evidence" value="ECO:0007669"/>
    <property type="project" value="InterPro"/>
</dbReference>
<evidence type="ECO:0000256" key="5">
    <source>
        <dbReference type="ARBA" id="ARBA00022801"/>
    </source>
</evidence>
<dbReference type="GeneID" id="96009199"/>
<evidence type="ECO:0000256" key="6">
    <source>
        <dbReference type="ARBA" id="ARBA00023180"/>
    </source>
</evidence>
<keyword evidence="8" id="KW-0961">Cell wall biogenesis/degradation</keyword>
<evidence type="ECO:0000313" key="11">
    <source>
        <dbReference type="EMBL" id="KAL1583645.1"/>
    </source>
</evidence>
<feature type="signal peptide" evidence="10">
    <location>
        <begin position="1"/>
        <end position="21"/>
    </location>
</feature>
<evidence type="ECO:0000256" key="9">
    <source>
        <dbReference type="RuleBase" id="RU361169"/>
    </source>
</evidence>
<dbReference type="InterPro" id="IPR011050">
    <property type="entry name" value="Pectin_lyase_fold/virulence"/>
</dbReference>
<dbReference type="InterPro" id="IPR000743">
    <property type="entry name" value="Glyco_hydro_28"/>
</dbReference>
<organism evidence="11 12">
    <name type="scientific">Cladosporium halotolerans</name>
    <dbReference type="NCBI Taxonomy" id="1052096"/>
    <lineage>
        <taxon>Eukaryota</taxon>
        <taxon>Fungi</taxon>
        <taxon>Dikarya</taxon>
        <taxon>Ascomycota</taxon>
        <taxon>Pezizomycotina</taxon>
        <taxon>Dothideomycetes</taxon>
        <taxon>Dothideomycetidae</taxon>
        <taxon>Cladosporiales</taxon>
        <taxon>Cladosporiaceae</taxon>
        <taxon>Cladosporium</taxon>
    </lineage>
</organism>
<evidence type="ECO:0000256" key="3">
    <source>
        <dbReference type="ARBA" id="ARBA00022525"/>
    </source>
</evidence>
<comment type="caution">
    <text evidence="11">The sequence shown here is derived from an EMBL/GenBank/DDBJ whole genome shotgun (WGS) entry which is preliminary data.</text>
</comment>
<evidence type="ECO:0000256" key="10">
    <source>
        <dbReference type="SAM" id="SignalP"/>
    </source>
</evidence>
<dbReference type="RefSeq" id="XP_069226752.1">
    <property type="nucleotide sequence ID" value="XM_069376361.1"/>
</dbReference>
<dbReference type="EMBL" id="JAAQHG020000033">
    <property type="protein sequence ID" value="KAL1583645.1"/>
    <property type="molecule type" value="Genomic_DNA"/>
</dbReference>
<keyword evidence="5 9" id="KW-0378">Hydrolase</keyword>
<accession>A0AB34KJW5</accession>
<comment type="similarity">
    <text evidence="2 9">Belongs to the glycosyl hydrolase 28 family.</text>
</comment>
<comment type="subcellular location">
    <subcellularLocation>
        <location evidence="1">Secreted</location>
    </subcellularLocation>
</comment>
<dbReference type="AlphaFoldDB" id="A0AB34KJW5"/>
<dbReference type="Pfam" id="PF00295">
    <property type="entry name" value="Glyco_hydro_28"/>
    <property type="match status" value="1"/>
</dbReference>
<dbReference type="PANTHER" id="PTHR31736">
    <property type="match status" value="1"/>
</dbReference>
<keyword evidence="6" id="KW-0325">Glycoprotein</keyword>
<evidence type="ECO:0000256" key="8">
    <source>
        <dbReference type="ARBA" id="ARBA00023316"/>
    </source>
</evidence>
<evidence type="ECO:0000256" key="2">
    <source>
        <dbReference type="ARBA" id="ARBA00008834"/>
    </source>
</evidence>